<evidence type="ECO:0000256" key="2">
    <source>
        <dbReference type="ARBA" id="ARBA00022491"/>
    </source>
</evidence>
<dbReference type="PANTHER" id="PTHR33057:SF98">
    <property type="entry name" value="TRANSCRIPTION REPRESSOR OFP18"/>
    <property type="match status" value="1"/>
</dbReference>
<protein>
    <recommendedName>
        <fullName evidence="6">Transcription repressor</fullName>
    </recommendedName>
    <alternativeName>
        <fullName evidence="6">Ovate family protein</fullName>
    </alternativeName>
</protein>
<keyword evidence="5 6" id="KW-0539">Nucleus</keyword>
<keyword evidence="3 6" id="KW-0805">Transcription regulation</keyword>
<dbReference type="PANTHER" id="PTHR33057">
    <property type="entry name" value="TRANSCRIPTION REPRESSOR OFP7-RELATED"/>
    <property type="match status" value="1"/>
</dbReference>
<feature type="region of interest" description="Disordered" evidence="7">
    <location>
        <begin position="59"/>
        <end position="82"/>
    </location>
</feature>
<name>A0AAV3PMD9_LITER</name>
<evidence type="ECO:0000313" key="10">
    <source>
        <dbReference type="Proteomes" id="UP001454036"/>
    </source>
</evidence>
<gene>
    <name evidence="9" type="ORF">LIER_09923</name>
</gene>
<evidence type="ECO:0000256" key="7">
    <source>
        <dbReference type="SAM" id="MobiDB-lite"/>
    </source>
</evidence>
<sequence>MGKKMKLPLVFKSTETSSSLWPWGACNHTKTLSFRANNYLDMFKTMNTVYMNTPDSSCSSMSSKTIMEEDENRGEGDEGEESIEKVIKGLSSERLFFEVLGETSSILKEVSNKKGDDGSVALFKESVAMEMESRDPFVDFRRSMEEMMEANHVSLLKDNWDFLEELLACYLKVNNKSNHGYIVGAFVDLLVSLQLTSAINTDSLSPSTSSEDQGGCSSGSITGGDHSFTSPLSFYSSPYSTSPCLSSLMESEDEIEKSEENASKSSSMILTNV</sequence>
<feature type="region of interest" description="Disordered" evidence="7">
    <location>
        <begin position="202"/>
        <end position="221"/>
    </location>
</feature>
<feature type="compositionally biased region" description="Polar residues" evidence="7">
    <location>
        <begin position="202"/>
        <end position="212"/>
    </location>
</feature>
<dbReference type="InterPro" id="IPR038933">
    <property type="entry name" value="Ovate"/>
</dbReference>
<keyword evidence="2 6" id="KW-0678">Repressor</keyword>
<feature type="region of interest" description="Disordered" evidence="7">
    <location>
        <begin position="237"/>
        <end position="273"/>
    </location>
</feature>
<feature type="compositionally biased region" description="Acidic residues" evidence="7">
    <location>
        <begin position="68"/>
        <end position="81"/>
    </location>
</feature>
<proteinExistence type="predicted"/>
<feature type="domain" description="OVATE" evidence="8">
    <location>
        <begin position="129"/>
        <end position="192"/>
    </location>
</feature>
<comment type="subcellular location">
    <subcellularLocation>
        <location evidence="1 6">Nucleus</location>
    </subcellularLocation>
</comment>
<dbReference type="Proteomes" id="UP001454036">
    <property type="component" value="Unassembled WGS sequence"/>
</dbReference>
<dbReference type="PROSITE" id="PS51754">
    <property type="entry name" value="OVATE"/>
    <property type="match status" value="1"/>
</dbReference>
<evidence type="ECO:0000313" key="9">
    <source>
        <dbReference type="EMBL" id="GAA0151137.1"/>
    </source>
</evidence>
<evidence type="ECO:0000259" key="8">
    <source>
        <dbReference type="PROSITE" id="PS51754"/>
    </source>
</evidence>
<evidence type="ECO:0000256" key="4">
    <source>
        <dbReference type="ARBA" id="ARBA00023163"/>
    </source>
</evidence>
<evidence type="ECO:0000256" key="5">
    <source>
        <dbReference type="ARBA" id="ARBA00023242"/>
    </source>
</evidence>
<dbReference type="Pfam" id="PF04844">
    <property type="entry name" value="Ovate"/>
    <property type="match status" value="1"/>
</dbReference>
<accession>A0AAV3PMD9</accession>
<dbReference type="InterPro" id="IPR006458">
    <property type="entry name" value="Ovate_C"/>
</dbReference>
<evidence type="ECO:0000256" key="6">
    <source>
        <dbReference type="RuleBase" id="RU367028"/>
    </source>
</evidence>
<comment type="function">
    <text evidence="6">Transcriptional repressor that regulates multiple aspects of plant growth and development.</text>
</comment>
<feature type="compositionally biased region" description="Low complexity" evidence="7">
    <location>
        <begin position="237"/>
        <end position="248"/>
    </location>
</feature>
<keyword evidence="4 6" id="KW-0804">Transcription</keyword>
<evidence type="ECO:0000256" key="1">
    <source>
        <dbReference type="ARBA" id="ARBA00004123"/>
    </source>
</evidence>
<dbReference type="GO" id="GO:0045892">
    <property type="term" value="P:negative regulation of DNA-templated transcription"/>
    <property type="evidence" value="ECO:0007669"/>
    <property type="project" value="UniProtKB-UniRule"/>
</dbReference>
<dbReference type="GO" id="GO:0005634">
    <property type="term" value="C:nucleus"/>
    <property type="evidence" value="ECO:0007669"/>
    <property type="project" value="UniProtKB-SubCell"/>
</dbReference>
<organism evidence="9 10">
    <name type="scientific">Lithospermum erythrorhizon</name>
    <name type="common">Purple gromwell</name>
    <name type="synonym">Lithospermum officinale var. erythrorhizon</name>
    <dbReference type="NCBI Taxonomy" id="34254"/>
    <lineage>
        <taxon>Eukaryota</taxon>
        <taxon>Viridiplantae</taxon>
        <taxon>Streptophyta</taxon>
        <taxon>Embryophyta</taxon>
        <taxon>Tracheophyta</taxon>
        <taxon>Spermatophyta</taxon>
        <taxon>Magnoliopsida</taxon>
        <taxon>eudicotyledons</taxon>
        <taxon>Gunneridae</taxon>
        <taxon>Pentapetalae</taxon>
        <taxon>asterids</taxon>
        <taxon>lamiids</taxon>
        <taxon>Boraginales</taxon>
        <taxon>Boraginaceae</taxon>
        <taxon>Boraginoideae</taxon>
        <taxon>Lithospermeae</taxon>
        <taxon>Lithospermum</taxon>
    </lineage>
</organism>
<reference evidence="9 10" key="1">
    <citation type="submission" date="2024-01" db="EMBL/GenBank/DDBJ databases">
        <title>The complete chloroplast genome sequence of Lithospermum erythrorhizon: insights into the phylogenetic relationship among Boraginaceae species and the maternal lineages of purple gromwells.</title>
        <authorList>
            <person name="Okada T."/>
            <person name="Watanabe K."/>
        </authorList>
    </citation>
    <scope>NUCLEOTIDE SEQUENCE [LARGE SCALE GENOMIC DNA]</scope>
</reference>
<evidence type="ECO:0000256" key="3">
    <source>
        <dbReference type="ARBA" id="ARBA00023015"/>
    </source>
</evidence>
<dbReference type="AlphaFoldDB" id="A0AAV3PMD9"/>
<dbReference type="EMBL" id="BAABME010001723">
    <property type="protein sequence ID" value="GAA0151137.1"/>
    <property type="molecule type" value="Genomic_DNA"/>
</dbReference>
<dbReference type="NCBIfam" id="TIGR01568">
    <property type="entry name" value="A_thal_3678"/>
    <property type="match status" value="1"/>
</dbReference>
<comment type="caution">
    <text evidence="9">The sequence shown here is derived from an EMBL/GenBank/DDBJ whole genome shotgun (WGS) entry which is preliminary data.</text>
</comment>
<keyword evidence="10" id="KW-1185">Reference proteome</keyword>